<gene>
    <name evidence="1" type="ORF">ACFSNC_18335</name>
</gene>
<evidence type="ECO:0000313" key="1">
    <source>
        <dbReference type="EMBL" id="MFD2142369.1"/>
    </source>
</evidence>
<comment type="caution">
    <text evidence="1">The sequence shown here is derived from an EMBL/GenBank/DDBJ whole genome shotgun (WGS) entry which is preliminary data.</text>
</comment>
<reference evidence="2" key="1">
    <citation type="journal article" date="2019" name="Int. J. Syst. Evol. Microbiol.">
        <title>The Global Catalogue of Microorganisms (GCM) 10K type strain sequencing project: providing services to taxonomists for standard genome sequencing and annotation.</title>
        <authorList>
            <consortium name="The Broad Institute Genomics Platform"/>
            <consortium name="The Broad Institute Genome Sequencing Center for Infectious Disease"/>
            <person name="Wu L."/>
            <person name="Ma J."/>
        </authorList>
    </citation>
    <scope>NUCLEOTIDE SEQUENCE [LARGE SCALE GENOMIC DNA]</scope>
    <source>
        <strain evidence="2">CCM 7435</strain>
    </source>
</reference>
<dbReference type="EMBL" id="JBHUHD010000001">
    <property type="protein sequence ID" value="MFD2142369.1"/>
    <property type="molecule type" value="Genomic_DNA"/>
</dbReference>
<proteinExistence type="predicted"/>
<sequence length="92" mass="10216">MRERLAELDARVLAVLAPYQSGNATYVIRNMLSWSNRPNFTPGLRTSDVLRSCRRLEKRGHVVEVPSVYAVMKEWAVTEAGRAALEGGGNAK</sequence>
<name>A0ABW4Z1H2_9HYPH</name>
<keyword evidence="2" id="KW-1185">Reference proteome</keyword>
<evidence type="ECO:0000313" key="2">
    <source>
        <dbReference type="Proteomes" id="UP001597299"/>
    </source>
</evidence>
<dbReference type="RefSeq" id="WP_213354070.1">
    <property type="nucleotide sequence ID" value="NZ_JAHBGB010000037.1"/>
</dbReference>
<accession>A0ABW4Z1H2</accession>
<dbReference type="Proteomes" id="UP001597299">
    <property type="component" value="Unassembled WGS sequence"/>
</dbReference>
<protein>
    <submittedName>
        <fullName evidence="1">Uncharacterized protein</fullName>
    </submittedName>
</protein>
<organism evidence="1 2">
    <name type="scientific">Ancylobacter oerskovii</name>
    <dbReference type="NCBI Taxonomy" id="459519"/>
    <lineage>
        <taxon>Bacteria</taxon>
        <taxon>Pseudomonadati</taxon>
        <taxon>Pseudomonadota</taxon>
        <taxon>Alphaproteobacteria</taxon>
        <taxon>Hyphomicrobiales</taxon>
        <taxon>Xanthobacteraceae</taxon>
        <taxon>Ancylobacter</taxon>
    </lineage>
</organism>